<name>A0A0C3C4J7_HEBCY</name>
<dbReference type="PANTHER" id="PTHR33096:SF1">
    <property type="entry name" value="CXC1-LIKE CYSTEINE CLUSTER ASSOCIATED WITH KDZ TRANSPOSASES DOMAIN-CONTAINING PROTEIN"/>
    <property type="match status" value="1"/>
</dbReference>
<evidence type="ECO:0000313" key="4">
    <source>
        <dbReference type="Proteomes" id="UP000053424"/>
    </source>
</evidence>
<organism evidence="3 4">
    <name type="scientific">Hebeloma cylindrosporum</name>
    <dbReference type="NCBI Taxonomy" id="76867"/>
    <lineage>
        <taxon>Eukaryota</taxon>
        <taxon>Fungi</taxon>
        <taxon>Dikarya</taxon>
        <taxon>Basidiomycota</taxon>
        <taxon>Agaricomycotina</taxon>
        <taxon>Agaricomycetes</taxon>
        <taxon>Agaricomycetidae</taxon>
        <taxon>Agaricales</taxon>
        <taxon>Agaricineae</taxon>
        <taxon>Hymenogastraceae</taxon>
        <taxon>Hebeloma</taxon>
    </lineage>
</organism>
<keyword evidence="4" id="KW-1185">Reference proteome</keyword>
<accession>A0A0C3C4J7</accession>
<feature type="coiled-coil region" evidence="1">
    <location>
        <begin position="305"/>
        <end position="339"/>
    </location>
</feature>
<evidence type="ECO:0008006" key="5">
    <source>
        <dbReference type="Google" id="ProtNLM"/>
    </source>
</evidence>
<keyword evidence="1" id="KW-0175">Coiled coil</keyword>
<dbReference type="HOGENOM" id="CLU_004552_9_1_1"/>
<dbReference type="OrthoDB" id="3237105at2759"/>
<gene>
    <name evidence="3" type="ORF">M413DRAFT_75240</name>
</gene>
<dbReference type="STRING" id="686832.A0A0C3C4J7"/>
<reference evidence="4" key="2">
    <citation type="submission" date="2015-01" db="EMBL/GenBank/DDBJ databases">
        <title>Evolutionary Origins and Diversification of the Mycorrhizal Mutualists.</title>
        <authorList>
            <consortium name="DOE Joint Genome Institute"/>
            <consortium name="Mycorrhizal Genomics Consortium"/>
            <person name="Kohler A."/>
            <person name="Kuo A."/>
            <person name="Nagy L.G."/>
            <person name="Floudas D."/>
            <person name="Copeland A."/>
            <person name="Barry K.W."/>
            <person name="Cichocki N."/>
            <person name="Veneault-Fourrey C."/>
            <person name="LaButti K."/>
            <person name="Lindquist E.A."/>
            <person name="Lipzen A."/>
            <person name="Lundell T."/>
            <person name="Morin E."/>
            <person name="Murat C."/>
            <person name="Riley R."/>
            <person name="Ohm R."/>
            <person name="Sun H."/>
            <person name="Tunlid A."/>
            <person name="Henrissat B."/>
            <person name="Grigoriev I.V."/>
            <person name="Hibbett D.S."/>
            <person name="Martin F."/>
        </authorList>
    </citation>
    <scope>NUCLEOTIDE SEQUENCE [LARGE SCALE GENOMIC DNA]</scope>
    <source>
        <strain evidence="4">h7</strain>
    </source>
</reference>
<dbReference type="Proteomes" id="UP000053424">
    <property type="component" value="Unassembled WGS sequence"/>
</dbReference>
<dbReference type="Pfam" id="PF18758">
    <property type="entry name" value="KDZ"/>
    <property type="match status" value="1"/>
</dbReference>
<evidence type="ECO:0000256" key="1">
    <source>
        <dbReference type="SAM" id="Coils"/>
    </source>
</evidence>
<protein>
    <recommendedName>
        <fullName evidence="5">CxC1-like cysteine cluster associated with KDZ transposases domain-containing protein</fullName>
    </recommendedName>
</protein>
<evidence type="ECO:0000313" key="3">
    <source>
        <dbReference type="EMBL" id="KIM39164.1"/>
    </source>
</evidence>
<dbReference type="AlphaFoldDB" id="A0A0C3C4J7"/>
<reference evidence="3 4" key="1">
    <citation type="submission" date="2014-04" db="EMBL/GenBank/DDBJ databases">
        <authorList>
            <consortium name="DOE Joint Genome Institute"/>
            <person name="Kuo A."/>
            <person name="Gay G."/>
            <person name="Dore J."/>
            <person name="Kohler A."/>
            <person name="Nagy L.G."/>
            <person name="Floudas D."/>
            <person name="Copeland A."/>
            <person name="Barry K.W."/>
            <person name="Cichocki N."/>
            <person name="Veneault-Fourrey C."/>
            <person name="LaButti K."/>
            <person name="Lindquist E.A."/>
            <person name="Lipzen A."/>
            <person name="Lundell T."/>
            <person name="Morin E."/>
            <person name="Murat C."/>
            <person name="Sun H."/>
            <person name="Tunlid A."/>
            <person name="Henrissat B."/>
            <person name="Grigoriev I.V."/>
            <person name="Hibbett D.S."/>
            <person name="Martin F."/>
            <person name="Nordberg H.P."/>
            <person name="Cantor M.N."/>
            <person name="Hua S.X."/>
        </authorList>
    </citation>
    <scope>NUCLEOTIDE SEQUENCE [LARGE SCALE GENOMIC DNA]</scope>
    <source>
        <strain evidence="4">h7</strain>
    </source>
</reference>
<sequence length="636" mass="74086">MEEIVESLRPTPKKGENRQKNSPEKSSNLDPQEQQQSYEPGMRVPTAVLDGCNDSFVAADERRMKASTVFFADTGLMALICRHDRVLWLVNMTSAGEKQYYALCLLQKLFMYIPESMRVGVLYDIGCQLDRSCQRYGFLSWVLDRIVFGISVFHAYGHQWPCQLIYHPRKCEGFGLTDGEGCERFWSSIQSLIPSCRVSTYYNRIYTIDTQIKALDQKSLLNMGNWMRCKWLSTDLKMKEAEELLSEVYEEEQWRLQVIEQTKPLKQQSKGLADQQIREILALIKNADEYKDHIDELETWILDGNYSEEANLDDIQEDLEESKAKLAKLQTSIKNKKTKLSVDGRLSLTKLMGNAFLRQRMNALALKQRLRDRLRHRKFELENVERAYRNTINHAKLEAHTKQHVKRKEPGIQTLARKYNALCNDLKEMIKAKKAPLGAIAPFPIEMSGLFKLDVDDDIWQDVGLTDDNDEVREIPPWLGNECVQKGIKSLLELDRCMEEKHRLIAENISMRQWMREEWVIVTSAIQFSVDDPDVIYQLNERRKVLLRLCVAWDPAVKMIPIDDELPWGPDSIELANAHHFEYNESVNEKNREVEQDWKDQDMDHEDNLEEDMDDIDDMLIMDEIDALADEFSTNL</sequence>
<evidence type="ECO:0000256" key="2">
    <source>
        <dbReference type="SAM" id="MobiDB-lite"/>
    </source>
</evidence>
<feature type="compositionally biased region" description="Basic and acidic residues" evidence="2">
    <location>
        <begin position="13"/>
        <end position="23"/>
    </location>
</feature>
<dbReference type="EMBL" id="KN831787">
    <property type="protein sequence ID" value="KIM39164.1"/>
    <property type="molecule type" value="Genomic_DNA"/>
</dbReference>
<proteinExistence type="predicted"/>
<feature type="compositionally biased region" description="Polar residues" evidence="2">
    <location>
        <begin position="24"/>
        <end position="38"/>
    </location>
</feature>
<feature type="region of interest" description="Disordered" evidence="2">
    <location>
        <begin position="1"/>
        <end position="38"/>
    </location>
</feature>
<dbReference type="InterPro" id="IPR040521">
    <property type="entry name" value="KDZ"/>
</dbReference>
<dbReference type="PANTHER" id="PTHR33096">
    <property type="entry name" value="CXC2 DOMAIN-CONTAINING PROTEIN"/>
    <property type="match status" value="1"/>
</dbReference>